<evidence type="ECO:0000256" key="3">
    <source>
        <dbReference type="PROSITE-ProRule" id="PRU00221"/>
    </source>
</evidence>
<organism evidence="4 5">
    <name type="scientific">Ranatra chinensis</name>
    <dbReference type="NCBI Taxonomy" id="642074"/>
    <lineage>
        <taxon>Eukaryota</taxon>
        <taxon>Metazoa</taxon>
        <taxon>Ecdysozoa</taxon>
        <taxon>Arthropoda</taxon>
        <taxon>Hexapoda</taxon>
        <taxon>Insecta</taxon>
        <taxon>Pterygota</taxon>
        <taxon>Neoptera</taxon>
        <taxon>Paraneoptera</taxon>
        <taxon>Hemiptera</taxon>
        <taxon>Heteroptera</taxon>
        <taxon>Panheteroptera</taxon>
        <taxon>Nepomorpha</taxon>
        <taxon>Nepidae</taxon>
        <taxon>Ranatrinae</taxon>
        <taxon>Ranatra</taxon>
    </lineage>
</organism>
<evidence type="ECO:0000256" key="2">
    <source>
        <dbReference type="ARBA" id="ARBA00022737"/>
    </source>
</evidence>
<evidence type="ECO:0000313" key="4">
    <source>
        <dbReference type="EMBL" id="KAL1140680.1"/>
    </source>
</evidence>
<dbReference type="InterPro" id="IPR001680">
    <property type="entry name" value="WD40_rpt"/>
</dbReference>
<gene>
    <name evidence="4" type="ORF">AAG570_000610</name>
</gene>
<dbReference type="SMART" id="SM00320">
    <property type="entry name" value="WD40"/>
    <property type="match status" value="1"/>
</dbReference>
<dbReference type="SUPFAM" id="SSF50978">
    <property type="entry name" value="WD40 repeat-like"/>
    <property type="match status" value="1"/>
</dbReference>
<dbReference type="PROSITE" id="PS50294">
    <property type="entry name" value="WD_REPEATS_REGION"/>
    <property type="match status" value="1"/>
</dbReference>
<proteinExistence type="predicted"/>
<dbReference type="InterPro" id="IPR036322">
    <property type="entry name" value="WD40_repeat_dom_sf"/>
</dbReference>
<evidence type="ECO:0000256" key="1">
    <source>
        <dbReference type="ARBA" id="ARBA00022574"/>
    </source>
</evidence>
<dbReference type="InterPro" id="IPR015943">
    <property type="entry name" value="WD40/YVTN_repeat-like_dom_sf"/>
</dbReference>
<sequence length="239" mass="26354">MEKNRGTEKDEIKAVKEKLLSGYKRNTIPCEAAVIGRDVSSTDDGGHVLRIFCLKFDLDQPNIVISGGWDNIIKVWDIRVGRYPVRNIFGPHICGDSLDIMDNKLLSGQWSTRDSLQLWDLGTGRLIKTILPDNRALGFLGEFLYVAKFMRGFNEYNNIEGIEGDLVMAGGSGLGGLEVLSIKENAVLATFPEMNPIVGLDQMKDVVSFGGTGDSIHFVNFIPSTESIGTIERAQKDNT</sequence>
<dbReference type="AlphaFoldDB" id="A0ABD0YXV1"/>
<dbReference type="PROSITE" id="PS00678">
    <property type="entry name" value="WD_REPEATS_1"/>
    <property type="match status" value="1"/>
</dbReference>
<dbReference type="Proteomes" id="UP001558652">
    <property type="component" value="Unassembled WGS sequence"/>
</dbReference>
<comment type="caution">
    <text evidence="4">The sequence shown here is derived from an EMBL/GenBank/DDBJ whole genome shotgun (WGS) entry which is preliminary data.</text>
</comment>
<dbReference type="PANTHER" id="PTHR47822">
    <property type="entry name" value="CARBOHYDRATE BINDING DOMAIN CONTAINING PROTEIN"/>
    <property type="match status" value="1"/>
</dbReference>
<protein>
    <submittedName>
        <fullName evidence="4">Uncharacterized protein</fullName>
    </submittedName>
</protein>
<dbReference type="EMBL" id="JBFDAA010000001">
    <property type="protein sequence ID" value="KAL1140680.1"/>
    <property type="molecule type" value="Genomic_DNA"/>
</dbReference>
<dbReference type="InterPro" id="IPR019775">
    <property type="entry name" value="WD40_repeat_CS"/>
</dbReference>
<evidence type="ECO:0000313" key="5">
    <source>
        <dbReference type="Proteomes" id="UP001558652"/>
    </source>
</evidence>
<dbReference type="PANTHER" id="PTHR47822:SF2">
    <property type="entry name" value="F-BOX AND WD-40 DOMAIN PROTEIN 7"/>
    <property type="match status" value="1"/>
</dbReference>
<dbReference type="PROSITE" id="PS50082">
    <property type="entry name" value="WD_REPEATS_2"/>
    <property type="match status" value="1"/>
</dbReference>
<name>A0ABD0YXV1_9HEMI</name>
<accession>A0ABD0YXV1</accession>
<reference evidence="4 5" key="1">
    <citation type="submission" date="2024-07" db="EMBL/GenBank/DDBJ databases">
        <title>Chromosome-level genome assembly of the water stick insect Ranatra chinensis (Heteroptera: Nepidae).</title>
        <authorList>
            <person name="Liu X."/>
        </authorList>
    </citation>
    <scope>NUCLEOTIDE SEQUENCE [LARGE SCALE GENOMIC DNA]</scope>
    <source>
        <strain evidence="4">Cailab_2021Rc</strain>
        <tissue evidence="4">Muscle</tissue>
    </source>
</reference>
<keyword evidence="1 3" id="KW-0853">WD repeat</keyword>
<keyword evidence="5" id="KW-1185">Reference proteome</keyword>
<feature type="repeat" description="WD" evidence="3">
    <location>
        <begin position="44"/>
        <end position="86"/>
    </location>
</feature>
<keyword evidence="2" id="KW-0677">Repeat</keyword>
<dbReference type="Gene3D" id="2.130.10.10">
    <property type="entry name" value="YVTN repeat-like/Quinoprotein amine dehydrogenase"/>
    <property type="match status" value="1"/>
</dbReference>